<feature type="domain" description="MCM C-terminal AAA(+) ATPase" evidence="17">
    <location>
        <begin position="351"/>
        <end position="558"/>
    </location>
</feature>
<dbReference type="PANTHER" id="PTHR11630">
    <property type="entry name" value="DNA REPLICATION LICENSING FACTOR MCM FAMILY MEMBER"/>
    <property type="match status" value="1"/>
</dbReference>
<dbReference type="GO" id="GO:0000724">
    <property type="term" value="P:double-strand break repair via homologous recombination"/>
    <property type="evidence" value="ECO:0007669"/>
    <property type="project" value="UniProtKB-ARBA"/>
</dbReference>
<keyword evidence="4 16" id="KW-0547">Nucleotide-binding</keyword>
<dbReference type="PANTHER" id="PTHR11630:SF47">
    <property type="entry name" value="DNA HELICASE MCM8"/>
    <property type="match status" value="1"/>
</dbReference>
<evidence type="ECO:0000256" key="6">
    <source>
        <dbReference type="ARBA" id="ARBA00022801"/>
    </source>
</evidence>
<proteinExistence type="inferred from homology"/>
<evidence type="ECO:0000313" key="19">
    <source>
        <dbReference type="Proteomes" id="UP001642360"/>
    </source>
</evidence>
<protein>
    <recommendedName>
        <fullName evidence="15">Probable DNA helicase MCM8</fullName>
        <ecNumber evidence="3">3.6.4.12</ecNumber>
    </recommendedName>
    <alternativeName>
        <fullName evidence="13">Minichromosome maintenance 8</fullName>
    </alternativeName>
</protein>
<dbReference type="GO" id="GO:0003678">
    <property type="term" value="F:DNA helicase activity"/>
    <property type="evidence" value="ECO:0007669"/>
    <property type="project" value="UniProtKB-EC"/>
</dbReference>
<dbReference type="EC" id="3.6.4.12" evidence="3"/>
<name>A0ABC8TZK4_9AQUA</name>
<dbReference type="PROSITE" id="PS50051">
    <property type="entry name" value="MCM_2"/>
    <property type="match status" value="1"/>
</dbReference>
<dbReference type="FunFam" id="2.20.28.10:FF:000007">
    <property type="entry name" value="DNA helicase MCM8 isoform X1"/>
    <property type="match status" value="1"/>
</dbReference>
<evidence type="ECO:0000256" key="4">
    <source>
        <dbReference type="ARBA" id="ARBA00022741"/>
    </source>
</evidence>
<dbReference type="Pfam" id="PF17207">
    <property type="entry name" value="MCM_OB"/>
    <property type="match status" value="1"/>
</dbReference>
<evidence type="ECO:0000256" key="13">
    <source>
        <dbReference type="ARBA" id="ARBA00042306"/>
    </source>
</evidence>
<keyword evidence="8 16" id="KW-0067">ATP-binding</keyword>
<keyword evidence="6" id="KW-0378">Hydrolase</keyword>
<evidence type="ECO:0000256" key="12">
    <source>
        <dbReference type="ARBA" id="ARBA00023254"/>
    </source>
</evidence>
<dbReference type="GO" id="GO:0005634">
    <property type="term" value="C:nucleus"/>
    <property type="evidence" value="ECO:0007669"/>
    <property type="project" value="UniProtKB-SubCell"/>
</dbReference>
<keyword evidence="12" id="KW-0469">Meiosis</keyword>
<evidence type="ECO:0000256" key="3">
    <source>
        <dbReference type="ARBA" id="ARBA00012551"/>
    </source>
</evidence>
<evidence type="ECO:0000313" key="18">
    <source>
        <dbReference type="EMBL" id="CAK9173009.1"/>
    </source>
</evidence>
<evidence type="ECO:0000256" key="15">
    <source>
        <dbReference type="ARBA" id="ARBA00069556"/>
    </source>
</evidence>
<dbReference type="PRINTS" id="PR01657">
    <property type="entry name" value="MCMFAMILY"/>
</dbReference>
<evidence type="ECO:0000256" key="1">
    <source>
        <dbReference type="ARBA" id="ARBA00004123"/>
    </source>
</evidence>
<keyword evidence="11" id="KW-0539">Nucleus</keyword>
<dbReference type="Gene3D" id="3.40.50.300">
    <property type="entry name" value="P-loop containing nucleotide triphosphate hydrolases"/>
    <property type="match status" value="1"/>
</dbReference>
<dbReference type="Pfam" id="PF17855">
    <property type="entry name" value="MCM_lid"/>
    <property type="match status" value="1"/>
</dbReference>
<evidence type="ECO:0000256" key="2">
    <source>
        <dbReference type="ARBA" id="ARBA00008010"/>
    </source>
</evidence>
<dbReference type="InterPro" id="IPR001208">
    <property type="entry name" value="MCM_dom"/>
</dbReference>
<dbReference type="InterPro" id="IPR033762">
    <property type="entry name" value="MCM_OB"/>
</dbReference>
<dbReference type="AlphaFoldDB" id="A0ABC8TZK4"/>
<keyword evidence="19" id="KW-1185">Reference proteome</keyword>
<dbReference type="InterPro" id="IPR027417">
    <property type="entry name" value="P-loop_NTPase"/>
</dbReference>
<keyword evidence="10" id="KW-0234">DNA repair</keyword>
<dbReference type="CDD" id="cd22247">
    <property type="entry name" value="MCM8_WHD"/>
    <property type="match status" value="1"/>
</dbReference>
<evidence type="ECO:0000256" key="9">
    <source>
        <dbReference type="ARBA" id="ARBA00023125"/>
    </source>
</evidence>
<keyword evidence="7" id="KW-0347">Helicase</keyword>
<dbReference type="InterPro" id="IPR031327">
    <property type="entry name" value="MCM"/>
</dbReference>
<reference evidence="18 19" key="1">
    <citation type="submission" date="2024-02" db="EMBL/GenBank/DDBJ databases">
        <authorList>
            <person name="Vignale AGUSTIN F."/>
            <person name="Sosa J E."/>
            <person name="Modenutti C."/>
        </authorList>
    </citation>
    <scope>NUCLEOTIDE SEQUENCE [LARGE SCALE GENOMIC DNA]</scope>
</reference>
<dbReference type="InterPro" id="IPR012340">
    <property type="entry name" value="NA-bd_OB-fold"/>
</dbReference>
<accession>A0ABC8TZK4</accession>
<evidence type="ECO:0000256" key="10">
    <source>
        <dbReference type="ARBA" id="ARBA00023204"/>
    </source>
</evidence>
<keyword evidence="5" id="KW-0227">DNA damage</keyword>
<evidence type="ECO:0000256" key="5">
    <source>
        <dbReference type="ARBA" id="ARBA00022763"/>
    </source>
</evidence>
<dbReference type="GO" id="GO:0016787">
    <property type="term" value="F:hydrolase activity"/>
    <property type="evidence" value="ECO:0007669"/>
    <property type="project" value="UniProtKB-KW"/>
</dbReference>
<comment type="similarity">
    <text evidence="2 16">Belongs to the MCM family.</text>
</comment>
<dbReference type="SUPFAM" id="SSF50249">
    <property type="entry name" value="Nucleic acid-binding proteins"/>
    <property type="match status" value="1"/>
</dbReference>
<dbReference type="GO" id="GO:0051321">
    <property type="term" value="P:meiotic cell cycle"/>
    <property type="evidence" value="ECO:0007669"/>
    <property type="project" value="UniProtKB-KW"/>
</dbReference>
<comment type="catalytic activity">
    <reaction evidence="14">
        <text>ATP + H2O = ADP + phosphate + H(+)</text>
        <dbReference type="Rhea" id="RHEA:13065"/>
        <dbReference type="ChEBI" id="CHEBI:15377"/>
        <dbReference type="ChEBI" id="CHEBI:15378"/>
        <dbReference type="ChEBI" id="CHEBI:30616"/>
        <dbReference type="ChEBI" id="CHEBI:43474"/>
        <dbReference type="ChEBI" id="CHEBI:456216"/>
        <dbReference type="EC" id="3.6.4.12"/>
    </reaction>
</comment>
<dbReference type="InterPro" id="IPR003593">
    <property type="entry name" value="AAA+_ATPase"/>
</dbReference>
<dbReference type="SUPFAM" id="SSF52540">
    <property type="entry name" value="P-loop containing nucleoside triphosphate hydrolases"/>
    <property type="match status" value="1"/>
</dbReference>
<evidence type="ECO:0000256" key="7">
    <source>
        <dbReference type="ARBA" id="ARBA00022806"/>
    </source>
</evidence>
<comment type="subcellular location">
    <subcellularLocation>
        <location evidence="1">Nucleus</location>
    </subcellularLocation>
</comment>
<comment type="caution">
    <text evidence="18">The sequence shown here is derived from an EMBL/GenBank/DDBJ whole genome shotgun (WGS) entry which is preliminary data.</text>
</comment>
<dbReference type="Pfam" id="PF00493">
    <property type="entry name" value="MCM"/>
    <property type="match status" value="1"/>
</dbReference>
<gene>
    <name evidence="18" type="ORF">ILEXP_LOCUS42722</name>
</gene>
<sequence>MYGRHAEIMNTKHRSMDTSDIANILAIYFPQIDFSVDESKWKFSLTSDLVRFFSTPLGQQIASQVKDDDGIFFLSLDFQQFRKTCELEEFYAALMEKPKDTLLCLSAAVHKALSTQWESIMLENCAKINIRLHNYPESMIALKNLKAAYIGNFKFQKYFSIFSAKVSTVRPLVLQMSFSCAKCGTGITRDFPDGKFSPPPICTMHGCKSRTFIPIRSSAQPIDFQKIRIQELLKSEHHEEGRVPRIVECELTEDLVDACIPGDIVTVTGIIRVINNYMDIGGGKSKSKNQGLYYLYVEAVSIKNSKSQAMPEDLQDTIADAGATPLFDLFSFSPRDLEFIIKFSEEHGSDIFRQMLQSVCPSIYGHELVKAGITLALFGGVRKHSMDQNKVPVRGDIHVIVVGDPGLGKSQLLQAAAAISPRGIYVCGNVTTNAGLTVTVVKDPMTSDYAFEAGAMVLADGGLCCIDEFDKMSAEHQALLEAMEQQCVSVAKAGLVASLSARTSVLAAANPVGGHYNRAKTVNENLKMSAALLSRFDLVFILLDKPDELLDKRVSEHIMSLHAGNGQNSPVAKRLCTALQNVRDMDLNVKSGSLVSSLKLDPRKDGNFVPLPGPLLRKYIAYARSYVFPRMSRQAADILQKFYLRLRDHNTSADGTPITARQLESLVRLAEARARVDLREEITEQDALDVVGIMKESLYDKYVDEHGCVDFGRSGGMSQQKEAKRFLSALNKQSELQQKDCFTISEIYSLADKIGLRVPDIDTFVDNLNSVGYLLKKGPKTYQKTYLAFKAFLASEYSLFAQGFWWFYVLLHATCDLKRLEEAEITQISSSGFSSGEIILTNGVVSGYGAKILWSGGSHSIKTV</sequence>
<dbReference type="SMART" id="SM00350">
    <property type="entry name" value="MCM"/>
    <property type="match status" value="1"/>
</dbReference>
<dbReference type="GO" id="GO:0003677">
    <property type="term" value="F:DNA binding"/>
    <property type="evidence" value="ECO:0007669"/>
    <property type="project" value="UniProtKB-KW"/>
</dbReference>
<dbReference type="GO" id="GO:0005524">
    <property type="term" value="F:ATP binding"/>
    <property type="evidence" value="ECO:0007669"/>
    <property type="project" value="UniProtKB-KW"/>
</dbReference>
<dbReference type="Pfam" id="PF25051">
    <property type="entry name" value="WHD_MCM8"/>
    <property type="match status" value="1"/>
</dbReference>
<dbReference type="InterPro" id="IPR056875">
    <property type="entry name" value="MCM8/REC_WHD"/>
</dbReference>
<evidence type="ECO:0000259" key="17">
    <source>
        <dbReference type="PROSITE" id="PS50051"/>
    </source>
</evidence>
<dbReference type="Proteomes" id="UP001642360">
    <property type="component" value="Unassembled WGS sequence"/>
</dbReference>
<dbReference type="CDD" id="cd17759">
    <property type="entry name" value="MCM8"/>
    <property type="match status" value="1"/>
</dbReference>
<dbReference type="SMART" id="SM00382">
    <property type="entry name" value="AAA"/>
    <property type="match status" value="1"/>
</dbReference>
<organism evidence="18 19">
    <name type="scientific">Ilex paraguariensis</name>
    <name type="common">yerba mate</name>
    <dbReference type="NCBI Taxonomy" id="185542"/>
    <lineage>
        <taxon>Eukaryota</taxon>
        <taxon>Viridiplantae</taxon>
        <taxon>Streptophyta</taxon>
        <taxon>Embryophyta</taxon>
        <taxon>Tracheophyta</taxon>
        <taxon>Spermatophyta</taxon>
        <taxon>Magnoliopsida</taxon>
        <taxon>eudicotyledons</taxon>
        <taxon>Gunneridae</taxon>
        <taxon>Pentapetalae</taxon>
        <taxon>asterids</taxon>
        <taxon>campanulids</taxon>
        <taxon>Aquifoliales</taxon>
        <taxon>Aquifoliaceae</taxon>
        <taxon>Ilex</taxon>
    </lineage>
</organism>
<dbReference type="InterPro" id="IPR041562">
    <property type="entry name" value="MCM_lid"/>
</dbReference>
<dbReference type="EMBL" id="CAUOFW020006141">
    <property type="protein sequence ID" value="CAK9173009.1"/>
    <property type="molecule type" value="Genomic_DNA"/>
</dbReference>
<evidence type="ECO:0000256" key="8">
    <source>
        <dbReference type="ARBA" id="ARBA00022840"/>
    </source>
</evidence>
<evidence type="ECO:0000256" key="14">
    <source>
        <dbReference type="ARBA" id="ARBA00047995"/>
    </source>
</evidence>
<evidence type="ECO:0000256" key="16">
    <source>
        <dbReference type="RuleBase" id="RU004070"/>
    </source>
</evidence>
<dbReference type="Gene3D" id="2.40.50.140">
    <property type="entry name" value="Nucleic acid-binding proteins"/>
    <property type="match status" value="1"/>
</dbReference>
<dbReference type="Gene3D" id="2.20.28.10">
    <property type="match status" value="1"/>
</dbReference>
<evidence type="ECO:0000256" key="11">
    <source>
        <dbReference type="ARBA" id="ARBA00023242"/>
    </source>
</evidence>
<keyword evidence="9 16" id="KW-0238">DNA-binding</keyword>